<dbReference type="AlphaFoldDB" id="A0A7W9WC64"/>
<keyword evidence="4" id="KW-1185">Reference proteome</keyword>
<name>A0A7W9WC64_9BACT</name>
<keyword evidence="1" id="KW-0732">Signal</keyword>
<accession>A0A7W9WC64</accession>
<reference evidence="3 4" key="1">
    <citation type="submission" date="2020-08" db="EMBL/GenBank/DDBJ databases">
        <title>Genomic Encyclopedia of Type Strains, Phase IV (KMG-IV): sequencing the most valuable type-strain genomes for metagenomic binning, comparative biology and taxonomic classification.</title>
        <authorList>
            <person name="Goeker M."/>
        </authorList>
    </citation>
    <scope>NUCLEOTIDE SEQUENCE [LARGE SCALE GENOMIC DNA]</scope>
    <source>
        <strain evidence="3 4">DSM 26718</strain>
    </source>
</reference>
<feature type="chain" id="PRO_5030576378" description="PPC domain-containing protein" evidence="1">
    <location>
        <begin position="20"/>
        <end position="168"/>
    </location>
</feature>
<dbReference type="PANTHER" id="PTHR34988">
    <property type="entry name" value="PROTEIN, PUTATIVE-RELATED"/>
    <property type="match status" value="1"/>
</dbReference>
<evidence type="ECO:0000259" key="2">
    <source>
        <dbReference type="PROSITE" id="PS51742"/>
    </source>
</evidence>
<dbReference type="Pfam" id="PF03479">
    <property type="entry name" value="PCC"/>
    <property type="match status" value="1"/>
</dbReference>
<dbReference type="Gene3D" id="3.30.1330.80">
    <property type="entry name" value="Hypothetical protein, similar to alpha- acetolactate decarboxylase, domain 2"/>
    <property type="match status" value="1"/>
</dbReference>
<feature type="domain" description="PPC" evidence="2">
    <location>
        <begin position="34"/>
        <end position="168"/>
    </location>
</feature>
<gene>
    <name evidence="3" type="ORF">HNQ93_002598</name>
</gene>
<proteinExistence type="predicted"/>
<dbReference type="PROSITE" id="PS51742">
    <property type="entry name" value="PPC"/>
    <property type="match status" value="1"/>
</dbReference>
<organism evidence="3 4">
    <name type="scientific">Hymenobacter luteus</name>
    <dbReference type="NCBI Taxonomy" id="1411122"/>
    <lineage>
        <taxon>Bacteria</taxon>
        <taxon>Pseudomonadati</taxon>
        <taxon>Bacteroidota</taxon>
        <taxon>Cytophagia</taxon>
        <taxon>Cytophagales</taxon>
        <taxon>Hymenobacteraceae</taxon>
        <taxon>Hymenobacter</taxon>
    </lineage>
</organism>
<dbReference type="SUPFAM" id="SSF117856">
    <property type="entry name" value="AF0104/ALDC/Ptd012-like"/>
    <property type="match status" value="1"/>
</dbReference>
<sequence length="168" mass="18061">MNRFLLSILALGASLLAHAAAGQSAPKPAAPKYVRTPTGFLLVLRQGDNVLQELEQLTTREKIPGASLAGIGFGHPTFGFWNAQTKTYDPKAFRDVEMASLTGSIAWKDNKPALHLHGVAADKTFATVGGHILSLEVGTGSMEITVTVHQQRQIREIDARNGATVMSW</sequence>
<feature type="signal peptide" evidence="1">
    <location>
        <begin position="1"/>
        <end position="19"/>
    </location>
</feature>
<evidence type="ECO:0000313" key="3">
    <source>
        <dbReference type="EMBL" id="MBB6059738.1"/>
    </source>
</evidence>
<comment type="caution">
    <text evidence="3">The sequence shown here is derived from an EMBL/GenBank/DDBJ whole genome shotgun (WGS) entry which is preliminary data.</text>
</comment>
<dbReference type="CDD" id="cd11378">
    <property type="entry name" value="DUF296"/>
    <property type="match status" value="1"/>
</dbReference>
<evidence type="ECO:0000313" key="4">
    <source>
        <dbReference type="Proteomes" id="UP000532746"/>
    </source>
</evidence>
<dbReference type="Proteomes" id="UP000532746">
    <property type="component" value="Unassembled WGS sequence"/>
</dbReference>
<dbReference type="PANTHER" id="PTHR34988:SF1">
    <property type="entry name" value="DNA-BINDING PROTEIN"/>
    <property type="match status" value="1"/>
</dbReference>
<protein>
    <recommendedName>
        <fullName evidence="2">PPC domain-containing protein</fullName>
    </recommendedName>
</protein>
<dbReference type="EMBL" id="JACHGG010000003">
    <property type="protein sequence ID" value="MBB6059738.1"/>
    <property type="molecule type" value="Genomic_DNA"/>
</dbReference>
<dbReference type="RefSeq" id="WP_183403815.1">
    <property type="nucleotide sequence ID" value="NZ_JACHGG010000003.1"/>
</dbReference>
<dbReference type="InterPro" id="IPR005175">
    <property type="entry name" value="PPC_dom"/>
</dbReference>
<evidence type="ECO:0000256" key="1">
    <source>
        <dbReference type="SAM" id="SignalP"/>
    </source>
</evidence>